<accession>A0AAV1UN62</accession>
<dbReference type="AlphaFoldDB" id="A0AAV1UN62"/>
<evidence type="ECO:0000313" key="1">
    <source>
        <dbReference type="EMBL" id="CAK7935986.1"/>
    </source>
</evidence>
<gene>
    <name evidence="1" type="ORF">PM001_LOCUS21136</name>
</gene>
<dbReference type="Proteomes" id="UP001162060">
    <property type="component" value="Unassembled WGS sequence"/>
</dbReference>
<protein>
    <recommendedName>
        <fullName evidence="3">Reverse transcriptase</fullName>
    </recommendedName>
</protein>
<sequence>MLHGCTARYQGYEIGTGELENENWALRIRKIQRRLLKATRVAASVENRVIILNSIVQPAKLFTSSVFEIPLRAEKELHNLYKQFLWAHATSTDARRHKVNPG</sequence>
<evidence type="ECO:0000313" key="2">
    <source>
        <dbReference type="Proteomes" id="UP001162060"/>
    </source>
</evidence>
<organism evidence="1 2">
    <name type="scientific">Peronospora matthiolae</name>
    <dbReference type="NCBI Taxonomy" id="2874970"/>
    <lineage>
        <taxon>Eukaryota</taxon>
        <taxon>Sar</taxon>
        <taxon>Stramenopiles</taxon>
        <taxon>Oomycota</taxon>
        <taxon>Peronosporomycetes</taxon>
        <taxon>Peronosporales</taxon>
        <taxon>Peronosporaceae</taxon>
        <taxon>Peronospora</taxon>
    </lineage>
</organism>
<name>A0AAV1UN62_9STRA</name>
<comment type="caution">
    <text evidence="1">The sequence shown here is derived from an EMBL/GenBank/DDBJ whole genome shotgun (WGS) entry which is preliminary data.</text>
</comment>
<dbReference type="EMBL" id="CAKLBY020000223">
    <property type="protein sequence ID" value="CAK7935986.1"/>
    <property type="molecule type" value="Genomic_DNA"/>
</dbReference>
<evidence type="ECO:0008006" key="3">
    <source>
        <dbReference type="Google" id="ProtNLM"/>
    </source>
</evidence>
<proteinExistence type="predicted"/>
<reference evidence="1" key="1">
    <citation type="submission" date="2024-01" db="EMBL/GenBank/DDBJ databases">
        <authorList>
            <person name="Webb A."/>
        </authorList>
    </citation>
    <scope>NUCLEOTIDE SEQUENCE</scope>
    <source>
        <strain evidence="1">Pm1</strain>
    </source>
</reference>